<comment type="caution">
    <text evidence="2">The sequence shown here is derived from an EMBL/GenBank/DDBJ whole genome shotgun (WGS) entry which is preliminary data.</text>
</comment>
<feature type="transmembrane region" description="Helical" evidence="1">
    <location>
        <begin position="48"/>
        <end position="70"/>
    </location>
</feature>
<sequence>MPKTDHYEENEVQLSNWLTLRIIYFTIAILSIQGLSQKLDDSWPTDELIYAAFGVTALHAVVAGRCIFTYPPPVPVYSLGRLGLSFFSLIVFVIMFHFSSKYRDKDVTTFTFTFIAGGIAIIQLSSLHISGLELSHALHIIGLGGYVGVIGMGYDPIILHTSLVGFIVVGLSQYVILLLQFPQGVCLAMIKEYFKDYYLFNVEF</sequence>
<keyword evidence="1" id="KW-0472">Membrane</keyword>
<feature type="transmembrane region" description="Helical" evidence="1">
    <location>
        <begin position="161"/>
        <end position="181"/>
    </location>
</feature>
<name>A0A565B1H7_9BRAS</name>
<feature type="transmembrane region" description="Helical" evidence="1">
    <location>
        <begin position="136"/>
        <end position="154"/>
    </location>
</feature>
<dbReference type="EMBL" id="CABITT030000002">
    <property type="protein sequence ID" value="VVA94739.1"/>
    <property type="molecule type" value="Genomic_DNA"/>
</dbReference>
<feature type="transmembrane region" description="Helical" evidence="1">
    <location>
        <begin position="110"/>
        <end position="130"/>
    </location>
</feature>
<keyword evidence="1" id="KW-1133">Transmembrane helix</keyword>
<gene>
    <name evidence="2" type="ORF">ANE_LOCUS5184</name>
</gene>
<reference evidence="2" key="1">
    <citation type="submission" date="2019-07" db="EMBL/GenBank/DDBJ databases">
        <authorList>
            <person name="Dittberner H."/>
        </authorList>
    </citation>
    <scope>NUCLEOTIDE SEQUENCE [LARGE SCALE GENOMIC DNA]</scope>
</reference>
<keyword evidence="3" id="KW-1185">Reference proteome</keyword>
<proteinExistence type="predicted"/>
<feature type="transmembrane region" description="Helical" evidence="1">
    <location>
        <begin position="17"/>
        <end position="36"/>
    </location>
</feature>
<protein>
    <submittedName>
        <fullName evidence="2">Uncharacterized protein</fullName>
    </submittedName>
</protein>
<accession>A0A565B1H7</accession>
<feature type="transmembrane region" description="Helical" evidence="1">
    <location>
        <begin position="76"/>
        <end position="98"/>
    </location>
</feature>
<evidence type="ECO:0000256" key="1">
    <source>
        <dbReference type="SAM" id="Phobius"/>
    </source>
</evidence>
<keyword evidence="1" id="KW-0812">Transmembrane</keyword>
<dbReference type="AlphaFoldDB" id="A0A565B1H7"/>
<organism evidence="2 3">
    <name type="scientific">Arabis nemorensis</name>
    <dbReference type="NCBI Taxonomy" id="586526"/>
    <lineage>
        <taxon>Eukaryota</taxon>
        <taxon>Viridiplantae</taxon>
        <taxon>Streptophyta</taxon>
        <taxon>Embryophyta</taxon>
        <taxon>Tracheophyta</taxon>
        <taxon>Spermatophyta</taxon>
        <taxon>Magnoliopsida</taxon>
        <taxon>eudicotyledons</taxon>
        <taxon>Gunneridae</taxon>
        <taxon>Pentapetalae</taxon>
        <taxon>rosids</taxon>
        <taxon>malvids</taxon>
        <taxon>Brassicales</taxon>
        <taxon>Brassicaceae</taxon>
        <taxon>Arabideae</taxon>
        <taxon>Arabis</taxon>
    </lineage>
</organism>
<dbReference type="Proteomes" id="UP000489600">
    <property type="component" value="Unassembled WGS sequence"/>
</dbReference>
<evidence type="ECO:0000313" key="3">
    <source>
        <dbReference type="Proteomes" id="UP000489600"/>
    </source>
</evidence>
<dbReference type="OrthoDB" id="10375263at2759"/>
<evidence type="ECO:0000313" key="2">
    <source>
        <dbReference type="EMBL" id="VVA94739.1"/>
    </source>
</evidence>